<evidence type="ECO:0000313" key="1">
    <source>
        <dbReference type="EMBL" id="DAE27543.1"/>
    </source>
</evidence>
<name>A0A8S5R851_9VIRU</name>
<reference evidence="1" key="1">
    <citation type="journal article" date="2021" name="Proc. Natl. Acad. Sci. U.S.A.">
        <title>A Catalog of Tens of Thousands of Viruses from Human Metagenomes Reveals Hidden Associations with Chronic Diseases.</title>
        <authorList>
            <person name="Tisza M.J."/>
            <person name="Buck C.B."/>
        </authorList>
    </citation>
    <scope>NUCLEOTIDE SEQUENCE</scope>
    <source>
        <strain evidence="1">Ct1Uu26</strain>
    </source>
</reference>
<organism evidence="1">
    <name type="scientific">virus sp. ct1Uu26</name>
    <dbReference type="NCBI Taxonomy" id="2826789"/>
    <lineage>
        <taxon>Viruses</taxon>
    </lineage>
</organism>
<dbReference type="EMBL" id="BK015840">
    <property type="protein sequence ID" value="DAE27543.1"/>
    <property type="molecule type" value="Genomic_DNA"/>
</dbReference>
<protein>
    <submittedName>
        <fullName evidence="1">Uncharacterized protein</fullName>
    </submittedName>
</protein>
<sequence>MYSLASNPEIIPCELSMTVIFSIPLAARGCPLFSSPQYLRIRLFSKASKFDFVRLLFIAKTIFGRAEFL</sequence>
<proteinExistence type="predicted"/>
<accession>A0A8S5R851</accession>